<feature type="region of interest" description="Disordered" evidence="1">
    <location>
        <begin position="59"/>
        <end position="87"/>
    </location>
</feature>
<feature type="compositionally biased region" description="Basic and acidic residues" evidence="1">
    <location>
        <begin position="257"/>
        <end position="269"/>
    </location>
</feature>
<sequence>MTALSTRARVPCHAQFDRVRGIATNRRSTSSVPARGGRSLDQRCVPRAVSIYDAVRKSSYDDRDGEGFGAAAAADAPSSSAAAEGAPAKVSVRAQVPPRKSKPGPAVVPPAVISSRAAMLAAAEDLARDVPDCDIDDDECAVRAINDDASGDERDGIVRWTIKALDRNLDEVEKTKPRQAEVAWRVASEAEKVVRSPTFQKGAKVTGDVGMGVIKAAAPVVGKVAGEAGKFAAKTAFKAVVGGVVKGLDGQASKVRNGRDKGGGKDKEIGAGSKKGGGKGGLGGLFKK</sequence>
<accession>A0A7S0KMV7</accession>
<reference evidence="2" key="1">
    <citation type="submission" date="2021-01" db="EMBL/GenBank/DDBJ databases">
        <authorList>
            <person name="Corre E."/>
            <person name="Pelletier E."/>
            <person name="Niang G."/>
            <person name="Scheremetjew M."/>
            <person name="Finn R."/>
            <person name="Kale V."/>
            <person name="Holt S."/>
            <person name="Cochrane G."/>
            <person name="Meng A."/>
            <person name="Brown T."/>
            <person name="Cohen L."/>
        </authorList>
    </citation>
    <scope>NUCLEOTIDE SEQUENCE</scope>
    <source>
        <strain evidence="2">CCMP494</strain>
    </source>
</reference>
<evidence type="ECO:0000313" key="2">
    <source>
        <dbReference type="EMBL" id="CAD8586695.1"/>
    </source>
</evidence>
<feature type="region of interest" description="Disordered" evidence="1">
    <location>
        <begin position="251"/>
        <end position="288"/>
    </location>
</feature>
<dbReference type="AlphaFoldDB" id="A0A7S0KMV7"/>
<protein>
    <submittedName>
        <fullName evidence="2">Uncharacterized protein</fullName>
    </submittedName>
</protein>
<evidence type="ECO:0000256" key="1">
    <source>
        <dbReference type="SAM" id="MobiDB-lite"/>
    </source>
</evidence>
<organism evidence="2">
    <name type="scientific">Micromonas pusilla</name>
    <name type="common">Picoplanktonic green alga</name>
    <name type="synonym">Chromulina pusilla</name>
    <dbReference type="NCBI Taxonomy" id="38833"/>
    <lineage>
        <taxon>Eukaryota</taxon>
        <taxon>Viridiplantae</taxon>
        <taxon>Chlorophyta</taxon>
        <taxon>Mamiellophyceae</taxon>
        <taxon>Mamiellales</taxon>
        <taxon>Mamiellaceae</taxon>
        <taxon>Micromonas</taxon>
    </lineage>
</organism>
<gene>
    <name evidence="2" type="ORF">MSP1404_LOCUS5621</name>
</gene>
<proteinExistence type="predicted"/>
<feature type="compositionally biased region" description="Low complexity" evidence="1">
    <location>
        <begin position="69"/>
        <end position="87"/>
    </location>
</feature>
<feature type="compositionally biased region" description="Gly residues" evidence="1">
    <location>
        <begin position="273"/>
        <end position="288"/>
    </location>
</feature>
<dbReference type="EMBL" id="HBEV01007323">
    <property type="protein sequence ID" value="CAD8586695.1"/>
    <property type="molecule type" value="Transcribed_RNA"/>
</dbReference>
<name>A0A7S0KMV7_MICPS</name>